<dbReference type="SUPFAM" id="SSF55729">
    <property type="entry name" value="Acyl-CoA N-acyltransferases (Nat)"/>
    <property type="match status" value="1"/>
</dbReference>
<name>A0ABV6GDN3_9BACI</name>
<dbReference type="InterPro" id="IPR051908">
    <property type="entry name" value="Ribosomal_N-acetyltransferase"/>
</dbReference>
<proteinExistence type="predicted"/>
<dbReference type="EMBL" id="JBHLVO010000005">
    <property type="protein sequence ID" value="MFC0271506.1"/>
    <property type="molecule type" value="Genomic_DNA"/>
</dbReference>
<dbReference type="InterPro" id="IPR000182">
    <property type="entry name" value="GNAT_dom"/>
</dbReference>
<gene>
    <name evidence="2" type="ORF">ACFFIX_08565</name>
</gene>
<feature type="domain" description="N-acetyltransferase" evidence="1">
    <location>
        <begin position="56"/>
        <end position="205"/>
    </location>
</feature>
<dbReference type="PANTHER" id="PTHR43441">
    <property type="entry name" value="RIBOSOMAL-PROTEIN-SERINE ACETYLTRANSFERASE"/>
    <property type="match status" value="1"/>
</dbReference>
<protein>
    <submittedName>
        <fullName evidence="2">GNAT family N-acetyltransferase</fullName>
        <ecNumber evidence="2">2.3.-.-</ecNumber>
    </submittedName>
</protein>
<dbReference type="Pfam" id="PF13302">
    <property type="entry name" value="Acetyltransf_3"/>
    <property type="match status" value="1"/>
</dbReference>
<dbReference type="Gene3D" id="3.40.630.30">
    <property type="match status" value="1"/>
</dbReference>
<dbReference type="Proteomes" id="UP001589854">
    <property type="component" value="Unassembled WGS sequence"/>
</dbReference>
<dbReference type="PANTHER" id="PTHR43441:SF3">
    <property type="entry name" value="ACETYLTRANSFERASE"/>
    <property type="match status" value="1"/>
</dbReference>
<keyword evidence="2" id="KW-0808">Transferase</keyword>
<evidence type="ECO:0000313" key="3">
    <source>
        <dbReference type="Proteomes" id="UP001589854"/>
    </source>
</evidence>
<keyword evidence="2" id="KW-0012">Acyltransferase</keyword>
<dbReference type="InterPro" id="IPR016181">
    <property type="entry name" value="Acyl_CoA_acyltransferase"/>
</dbReference>
<evidence type="ECO:0000259" key="1">
    <source>
        <dbReference type="PROSITE" id="PS51186"/>
    </source>
</evidence>
<accession>A0ABV6GDN3</accession>
<dbReference type="GO" id="GO:0016746">
    <property type="term" value="F:acyltransferase activity"/>
    <property type="evidence" value="ECO:0007669"/>
    <property type="project" value="UniProtKB-KW"/>
</dbReference>
<dbReference type="RefSeq" id="WP_378932551.1">
    <property type="nucleotide sequence ID" value="NZ_JBHLVO010000005.1"/>
</dbReference>
<reference evidence="2 3" key="1">
    <citation type="submission" date="2024-09" db="EMBL/GenBank/DDBJ databases">
        <authorList>
            <person name="Sun Q."/>
            <person name="Mori K."/>
        </authorList>
    </citation>
    <scope>NUCLEOTIDE SEQUENCE [LARGE SCALE GENOMIC DNA]</scope>
    <source>
        <strain evidence="2 3">CCM 7228</strain>
    </source>
</reference>
<organism evidence="2 3">
    <name type="scientific">Metabacillus herbersteinensis</name>
    <dbReference type="NCBI Taxonomy" id="283816"/>
    <lineage>
        <taxon>Bacteria</taxon>
        <taxon>Bacillati</taxon>
        <taxon>Bacillota</taxon>
        <taxon>Bacilli</taxon>
        <taxon>Bacillales</taxon>
        <taxon>Bacillaceae</taxon>
        <taxon>Metabacillus</taxon>
    </lineage>
</organism>
<keyword evidence="3" id="KW-1185">Reference proteome</keyword>
<comment type="caution">
    <text evidence="2">The sequence shown here is derived from an EMBL/GenBank/DDBJ whole genome shotgun (WGS) entry which is preliminary data.</text>
</comment>
<dbReference type="EC" id="2.3.-.-" evidence="2"/>
<sequence length="215" mass="24629">MDLLQKKNIVAFFFQSCILVKNYKDVRALNPLLLDFPTQFTTKRLLIRVPMAGDGIEVNEAITESLTELQPWMPFAQKAPQLNDTEANIREAHAKFILREDLRLSIYDLEKGHFIGSTGLHRINWDVRSFEIGYWIHTEYSGQGYITEAVEGLIDFAVKELGAKRIEIKCDPFNEKSRKTPEKLGFSLEGILRQNSKSADGKTIRDTCVFAKLFN</sequence>
<evidence type="ECO:0000313" key="2">
    <source>
        <dbReference type="EMBL" id="MFC0271506.1"/>
    </source>
</evidence>
<dbReference type="PROSITE" id="PS51186">
    <property type="entry name" value="GNAT"/>
    <property type="match status" value="1"/>
</dbReference>